<proteinExistence type="predicted"/>
<dbReference type="EMBL" id="JAOQJQ010000003">
    <property type="protein sequence ID" value="MCU6762346.1"/>
    <property type="molecule type" value="Genomic_DNA"/>
</dbReference>
<comment type="caution">
    <text evidence="2">The sequence shown here is derived from an EMBL/GenBank/DDBJ whole genome shotgun (WGS) entry which is preliminary data.</text>
</comment>
<feature type="chain" id="PRO_5046074767" evidence="1">
    <location>
        <begin position="27"/>
        <end position="274"/>
    </location>
</feature>
<dbReference type="RefSeq" id="WP_158425061.1">
    <property type="nucleotide sequence ID" value="NZ_JAOQJQ010000003.1"/>
</dbReference>
<gene>
    <name evidence="2" type="ORF">OCV88_08375</name>
</gene>
<reference evidence="2 3" key="1">
    <citation type="journal article" date="2021" name="ISME Commun">
        <title>Automated analysis of genomic sequences facilitates high-throughput and comprehensive description of bacteria.</title>
        <authorList>
            <person name="Hitch T.C.A."/>
        </authorList>
    </citation>
    <scope>NUCLEOTIDE SEQUENCE [LARGE SCALE GENOMIC DNA]</scope>
    <source>
        <strain evidence="2 3">Sanger_109</strain>
    </source>
</reference>
<accession>A0ABT2TKX5</accession>
<evidence type="ECO:0000313" key="3">
    <source>
        <dbReference type="Proteomes" id="UP001652442"/>
    </source>
</evidence>
<dbReference type="Proteomes" id="UP001652442">
    <property type="component" value="Unassembled WGS sequence"/>
</dbReference>
<keyword evidence="1" id="KW-0732">Signal</keyword>
<evidence type="ECO:0000313" key="2">
    <source>
        <dbReference type="EMBL" id="MCU6762346.1"/>
    </source>
</evidence>
<name>A0ABT2TKX5_9FIRM</name>
<protein>
    <submittedName>
        <fullName evidence="2">Uncharacterized protein</fullName>
    </submittedName>
</protein>
<sequence length="274" mass="30166">MKRFLKRIIVSVSIGSMCVSSIPVLATESKQQQYTINDIGALKRELNSNAFDELSKVEKQKISKDINPNVKAEFFTEKIETALIEFSDMEVDLSTTAEGNQYGEETIDLGDGCYAILEVTDKEDLNLSQTIAKNVKSWINPTVYAKSSKVTKKYGNRYFTASFNVVCGIGGAKIVLENHYKLSSSGITERYGVSSCSSVSLGGTISHGDPVITDKTATTPGKSDTNMHCQYEVNGSAGGVWNYSKTFTLNTRLIYNSINKSAKTITLTHEWTKK</sequence>
<feature type="signal peptide" evidence="1">
    <location>
        <begin position="1"/>
        <end position="26"/>
    </location>
</feature>
<organism evidence="2 3">
    <name type="scientific">Brotonthovivens ammoniilytica</name>
    <dbReference type="NCBI Taxonomy" id="2981725"/>
    <lineage>
        <taxon>Bacteria</taxon>
        <taxon>Bacillati</taxon>
        <taxon>Bacillota</taxon>
        <taxon>Clostridia</taxon>
        <taxon>Lachnospirales</taxon>
        <taxon>Lachnospiraceae</taxon>
        <taxon>Brotonthovivens</taxon>
    </lineage>
</organism>
<evidence type="ECO:0000256" key="1">
    <source>
        <dbReference type="SAM" id="SignalP"/>
    </source>
</evidence>
<keyword evidence="3" id="KW-1185">Reference proteome</keyword>